<dbReference type="PANTHER" id="PTHR40037">
    <property type="entry name" value="PHOSPHOESTERASE YJCG-RELATED"/>
    <property type="match status" value="1"/>
</dbReference>
<dbReference type="InterPro" id="IPR050580">
    <property type="entry name" value="2H_phosphoesterase_YjcG-like"/>
</dbReference>
<organism evidence="1 2">
    <name type="scientific">Chitinophaga rupis</name>
    <dbReference type="NCBI Taxonomy" id="573321"/>
    <lineage>
        <taxon>Bacteria</taxon>
        <taxon>Pseudomonadati</taxon>
        <taxon>Bacteroidota</taxon>
        <taxon>Chitinophagia</taxon>
        <taxon>Chitinophagales</taxon>
        <taxon>Chitinophagaceae</taxon>
        <taxon>Chitinophaga</taxon>
    </lineage>
</organism>
<dbReference type="PANTHER" id="PTHR40037:SF1">
    <property type="entry name" value="PHOSPHOESTERASE SAOUHSC_00951-RELATED"/>
    <property type="match status" value="1"/>
</dbReference>
<dbReference type="Gene3D" id="3.90.1140.10">
    <property type="entry name" value="Cyclic phosphodiesterase"/>
    <property type="match status" value="1"/>
</dbReference>
<gene>
    <name evidence="1" type="ORF">SAMN04488505_104148</name>
</gene>
<accession>A0A1H7XQX2</accession>
<dbReference type="Proteomes" id="UP000198984">
    <property type="component" value="Unassembled WGS sequence"/>
</dbReference>
<evidence type="ECO:0000313" key="2">
    <source>
        <dbReference type="Proteomes" id="UP000198984"/>
    </source>
</evidence>
<sequence length="201" mass="23364">MQTQILLTAEETALYDYLVVINPDARTAGEVRSFKEKIARELGIFTSRYSRAHISLFRSVFPEKFQEDCIHLLEEIARKQSGFTVYTSKFDHFDHGAVKRTIYVNVANPKPITELRKKILQQFELKPNDYKPHITVARAISTREFDQVYPMFDHQLFVRSFNCRSFALLRKPAAGGAYELVKEFTFGGEEQQHRTLFNYAA</sequence>
<dbReference type="SUPFAM" id="SSF55144">
    <property type="entry name" value="LigT-like"/>
    <property type="match status" value="1"/>
</dbReference>
<dbReference type="GO" id="GO:0016874">
    <property type="term" value="F:ligase activity"/>
    <property type="evidence" value="ECO:0007669"/>
    <property type="project" value="UniProtKB-KW"/>
</dbReference>
<name>A0A1H7XQX2_9BACT</name>
<protein>
    <submittedName>
        <fullName evidence="1">2'-5' RNA ligase</fullName>
    </submittedName>
</protein>
<dbReference type="STRING" id="573321.SAMN04488505_104148"/>
<evidence type="ECO:0000313" key="1">
    <source>
        <dbReference type="EMBL" id="SEM35598.1"/>
    </source>
</evidence>
<dbReference type="Pfam" id="PF13563">
    <property type="entry name" value="2_5_RNA_ligase2"/>
    <property type="match status" value="1"/>
</dbReference>
<dbReference type="RefSeq" id="WP_089914670.1">
    <property type="nucleotide sequence ID" value="NZ_FOBB01000004.1"/>
</dbReference>
<keyword evidence="1" id="KW-0436">Ligase</keyword>
<dbReference type="AlphaFoldDB" id="A0A1H7XQX2"/>
<dbReference type="InterPro" id="IPR009097">
    <property type="entry name" value="Cyclic_Pdiesterase"/>
</dbReference>
<reference evidence="1 2" key="1">
    <citation type="submission" date="2016-10" db="EMBL/GenBank/DDBJ databases">
        <authorList>
            <person name="de Groot N.N."/>
        </authorList>
    </citation>
    <scope>NUCLEOTIDE SEQUENCE [LARGE SCALE GENOMIC DNA]</scope>
    <source>
        <strain evidence="1 2">DSM 21039</strain>
    </source>
</reference>
<dbReference type="EMBL" id="FOBB01000004">
    <property type="protein sequence ID" value="SEM35598.1"/>
    <property type="molecule type" value="Genomic_DNA"/>
</dbReference>
<proteinExistence type="predicted"/>
<dbReference type="OrthoDB" id="1351981at2"/>
<keyword evidence="2" id="KW-1185">Reference proteome</keyword>